<keyword evidence="6" id="KW-1185">Reference proteome</keyword>
<protein>
    <submittedName>
        <fullName evidence="5">Putative iron-uptake ABC transport system ATP-binding protein</fullName>
    </submittedName>
</protein>
<dbReference type="GO" id="GO:0016887">
    <property type="term" value="F:ATP hydrolysis activity"/>
    <property type="evidence" value="ECO:0007669"/>
    <property type="project" value="InterPro"/>
</dbReference>
<dbReference type="Gene3D" id="3.40.50.300">
    <property type="entry name" value="P-loop containing nucleotide triphosphate hydrolases"/>
    <property type="match status" value="1"/>
</dbReference>
<dbReference type="Pfam" id="PF00005">
    <property type="entry name" value="ABC_tran"/>
    <property type="match status" value="1"/>
</dbReference>
<evidence type="ECO:0000259" key="4">
    <source>
        <dbReference type="PROSITE" id="PS50893"/>
    </source>
</evidence>
<dbReference type="InterPro" id="IPR003439">
    <property type="entry name" value="ABC_transporter-like_ATP-bd"/>
</dbReference>
<organism evidence="5 6">
    <name type="scientific">Nonlabens marinus S1-08</name>
    <dbReference type="NCBI Taxonomy" id="1454201"/>
    <lineage>
        <taxon>Bacteria</taxon>
        <taxon>Pseudomonadati</taxon>
        <taxon>Bacteroidota</taxon>
        <taxon>Flavobacteriia</taxon>
        <taxon>Flavobacteriales</taxon>
        <taxon>Flavobacteriaceae</taxon>
        <taxon>Nonlabens</taxon>
    </lineage>
</organism>
<name>W8VQ19_9FLAO</name>
<dbReference type="SUPFAM" id="SSF52540">
    <property type="entry name" value="P-loop containing nucleoside triphosphate hydrolases"/>
    <property type="match status" value="1"/>
</dbReference>
<dbReference type="PANTHER" id="PTHR42781">
    <property type="entry name" value="SPERMIDINE/PUTRESCINE IMPORT ATP-BINDING PROTEIN POTA"/>
    <property type="match status" value="1"/>
</dbReference>
<dbReference type="InterPro" id="IPR027417">
    <property type="entry name" value="P-loop_NTPase"/>
</dbReference>
<keyword evidence="3 5" id="KW-0067">ATP-binding</keyword>
<dbReference type="InterPro" id="IPR050093">
    <property type="entry name" value="ABC_SmlMolc_Importer"/>
</dbReference>
<keyword evidence="2" id="KW-0547">Nucleotide-binding</keyword>
<proteinExistence type="predicted"/>
<dbReference type="OrthoDB" id="9802264at2"/>
<reference evidence="5 6" key="1">
    <citation type="journal article" date="2014" name="Proc. Natl. Acad. Sci. U.S.A.">
        <title>Functional characterization of flavobacteria rhodopsins reveals a unique class of light-driven chloride pump in bacteria.</title>
        <authorList>
            <person name="Yoshizawa S."/>
            <person name="Kumagai Y."/>
            <person name="Kim H."/>
            <person name="Ogura Y."/>
            <person name="Hayashi T."/>
            <person name="Iwasaki W."/>
            <person name="DeLong E.F."/>
            <person name="Kogure K."/>
        </authorList>
    </citation>
    <scope>NUCLEOTIDE SEQUENCE [LARGE SCALE GENOMIC DNA]</scope>
    <source>
        <strain evidence="5 6">S1-08</strain>
    </source>
</reference>
<accession>W8VQ19</accession>
<dbReference type="PROSITE" id="PS50893">
    <property type="entry name" value="ABC_TRANSPORTER_2"/>
    <property type="match status" value="1"/>
</dbReference>
<dbReference type="STRING" id="1454201.NMS_0786"/>
<feature type="domain" description="ABC transporter" evidence="4">
    <location>
        <begin position="14"/>
        <end position="248"/>
    </location>
</feature>
<dbReference type="Proteomes" id="UP000031760">
    <property type="component" value="Chromosome"/>
</dbReference>
<evidence type="ECO:0000313" key="6">
    <source>
        <dbReference type="Proteomes" id="UP000031760"/>
    </source>
</evidence>
<dbReference type="RefSeq" id="WP_084217599.1">
    <property type="nucleotide sequence ID" value="NZ_AP014548.1"/>
</dbReference>
<dbReference type="EMBL" id="AP014548">
    <property type="protein sequence ID" value="BAO54795.1"/>
    <property type="molecule type" value="Genomic_DNA"/>
</dbReference>
<dbReference type="GO" id="GO:0005524">
    <property type="term" value="F:ATP binding"/>
    <property type="evidence" value="ECO:0007669"/>
    <property type="project" value="UniProtKB-KW"/>
</dbReference>
<dbReference type="PROSITE" id="PS00211">
    <property type="entry name" value="ABC_TRANSPORTER_1"/>
    <property type="match status" value="1"/>
</dbReference>
<dbReference type="HOGENOM" id="CLU_000604_1_1_10"/>
<dbReference type="AlphaFoldDB" id="W8VQ19"/>
<dbReference type="KEGG" id="nmf:NMS_0786"/>
<sequence>MLQLNAVNFAFKERRDDEVHTERSRSVKAKTLLNISLQIEQGKHVAIMGESGCGKSTLLNVIYGLLQAQSGEITWNDQELKGADYHLVLGHPMMKYIPQEFDLMPFTSVSENIGEHLSIQLDDRKERIESLLEVVEMTGMRHRKVKTLSGGQKQRVAIAKALAQKPELLLLDEPFSHVDNFRKNSLRRRLFDFLKSENISCLIATHDRNDVLSFTDQTIVMHEGNVVDHRPTKILYTDPKTKYVASLFDDVNQIPKEWFRTDGDLLKYPHELQISKSGLSVVVRQSYFKGDHFLLACHFQGETLWVKSNSDYVIGSQLFIELNT</sequence>
<dbReference type="InterPro" id="IPR017871">
    <property type="entry name" value="ABC_transporter-like_CS"/>
</dbReference>
<gene>
    <name evidence="5" type="ORF">NMS_0786</name>
</gene>
<dbReference type="SMART" id="SM00382">
    <property type="entry name" value="AAA"/>
    <property type="match status" value="1"/>
</dbReference>
<evidence type="ECO:0000313" key="5">
    <source>
        <dbReference type="EMBL" id="BAO54795.1"/>
    </source>
</evidence>
<evidence type="ECO:0000256" key="1">
    <source>
        <dbReference type="ARBA" id="ARBA00022448"/>
    </source>
</evidence>
<dbReference type="InterPro" id="IPR003593">
    <property type="entry name" value="AAA+_ATPase"/>
</dbReference>
<evidence type="ECO:0000256" key="3">
    <source>
        <dbReference type="ARBA" id="ARBA00022840"/>
    </source>
</evidence>
<keyword evidence="1" id="KW-0813">Transport</keyword>
<evidence type="ECO:0000256" key="2">
    <source>
        <dbReference type="ARBA" id="ARBA00022741"/>
    </source>
</evidence>
<dbReference type="PANTHER" id="PTHR42781:SF4">
    <property type="entry name" value="SPERMIDINE_PUTRESCINE IMPORT ATP-BINDING PROTEIN POTA"/>
    <property type="match status" value="1"/>
</dbReference>